<comment type="caution">
    <text evidence="1">The sequence shown here is derived from an EMBL/GenBank/DDBJ whole genome shotgun (WGS) entry which is preliminary data.</text>
</comment>
<dbReference type="Proteomes" id="UP000285740">
    <property type="component" value="Unassembled WGS sequence"/>
</dbReference>
<organism evidence="1 2">
    <name type="scientific">Eubacterium ventriosum</name>
    <dbReference type="NCBI Taxonomy" id="39496"/>
    <lineage>
        <taxon>Bacteria</taxon>
        <taxon>Bacillati</taxon>
        <taxon>Bacillota</taxon>
        <taxon>Clostridia</taxon>
        <taxon>Eubacteriales</taxon>
        <taxon>Eubacteriaceae</taxon>
        <taxon>Eubacterium</taxon>
    </lineage>
</organism>
<evidence type="ECO:0000313" key="1">
    <source>
        <dbReference type="EMBL" id="RHA74975.1"/>
    </source>
</evidence>
<name>A0A413SYY7_9FIRM</name>
<accession>A0A413SYY7</accession>
<evidence type="ECO:0008006" key="3">
    <source>
        <dbReference type="Google" id="ProtNLM"/>
    </source>
</evidence>
<evidence type="ECO:0000313" key="2">
    <source>
        <dbReference type="Proteomes" id="UP000285740"/>
    </source>
</evidence>
<reference evidence="1 2" key="1">
    <citation type="submission" date="2018-08" db="EMBL/GenBank/DDBJ databases">
        <title>A genome reference for cultivated species of the human gut microbiota.</title>
        <authorList>
            <person name="Zou Y."/>
            <person name="Xue W."/>
            <person name="Luo G."/>
        </authorList>
    </citation>
    <scope>NUCLEOTIDE SEQUENCE [LARGE SCALE GENOMIC DNA]</scope>
    <source>
        <strain evidence="1 2">AM42-30</strain>
    </source>
</reference>
<dbReference type="AlphaFoldDB" id="A0A413SYY7"/>
<gene>
    <name evidence="1" type="ORF">DW918_11705</name>
</gene>
<dbReference type="RefSeq" id="WP_118030956.1">
    <property type="nucleotide sequence ID" value="NZ_QSFV01000067.1"/>
</dbReference>
<proteinExistence type="predicted"/>
<protein>
    <recommendedName>
        <fullName evidence="3">RHS repeat protein</fullName>
    </recommendedName>
</protein>
<sequence>MSFTWSRGRQLENITFKDDTKATYKYNESGLRIYKDTETATTTYEWDDTKLIRETVTYKTIEKKYDIWYLYDSTGSVVGYEYNYINDQDKKCSDKIYYEKDLQGNVIGLLDSQGKVIATYAYDAWGNIIDSVCHLYGE</sequence>
<dbReference type="EMBL" id="QSFV01000067">
    <property type="protein sequence ID" value="RHA74975.1"/>
    <property type="molecule type" value="Genomic_DNA"/>
</dbReference>
<dbReference type="Gene3D" id="2.180.10.10">
    <property type="entry name" value="RHS repeat-associated core"/>
    <property type="match status" value="1"/>
</dbReference>